<proteinExistence type="predicted"/>
<dbReference type="InterPro" id="IPR012727">
    <property type="entry name" value="Gly_oxidase_ThiO"/>
</dbReference>
<keyword evidence="2" id="KW-0784">Thiamine biosynthesis</keyword>
<reference evidence="5" key="1">
    <citation type="submission" date="2022-04" db="EMBL/GenBank/DDBJ databases">
        <title>Roseibium sp. CAU 1639 isolated from mud.</title>
        <authorList>
            <person name="Kim W."/>
        </authorList>
    </citation>
    <scope>NUCLEOTIDE SEQUENCE</scope>
    <source>
        <strain evidence="5">CAU 1639</strain>
    </source>
</reference>
<evidence type="ECO:0000256" key="3">
    <source>
        <dbReference type="ARBA" id="ARBA00023002"/>
    </source>
</evidence>
<comment type="caution">
    <text evidence="5">The sequence shown here is derived from an EMBL/GenBank/DDBJ whole genome shotgun (WGS) entry which is preliminary data.</text>
</comment>
<dbReference type="Gene3D" id="3.30.9.10">
    <property type="entry name" value="D-Amino Acid Oxidase, subunit A, domain 2"/>
    <property type="match status" value="1"/>
</dbReference>
<name>A0ABT0GZ88_9HYPH</name>
<gene>
    <name evidence="5" type="primary">thiO</name>
    <name evidence="5" type="ORF">M0H32_21490</name>
</gene>
<comment type="pathway">
    <text evidence="1">Cofactor biosynthesis; thiamine diphosphate biosynthesis.</text>
</comment>
<dbReference type="PANTHER" id="PTHR13847">
    <property type="entry name" value="SARCOSINE DEHYDROGENASE-RELATED"/>
    <property type="match status" value="1"/>
</dbReference>
<evidence type="ECO:0000313" key="5">
    <source>
        <dbReference type="EMBL" id="MCK7614751.1"/>
    </source>
</evidence>
<dbReference type="PANTHER" id="PTHR13847:SF289">
    <property type="entry name" value="GLYCINE OXIDASE"/>
    <property type="match status" value="1"/>
</dbReference>
<feature type="domain" description="FAD dependent oxidoreductase" evidence="4">
    <location>
        <begin position="9"/>
        <end position="314"/>
    </location>
</feature>
<protein>
    <submittedName>
        <fullName evidence="5">Glycine oxidase ThiO</fullName>
        <ecNumber evidence="5">1.4.3.19</ecNumber>
    </submittedName>
</protein>
<dbReference type="Pfam" id="PF01266">
    <property type="entry name" value="DAO"/>
    <property type="match status" value="1"/>
</dbReference>
<evidence type="ECO:0000256" key="2">
    <source>
        <dbReference type="ARBA" id="ARBA00022977"/>
    </source>
</evidence>
<dbReference type="EMBL" id="JALNMJ010000018">
    <property type="protein sequence ID" value="MCK7614751.1"/>
    <property type="molecule type" value="Genomic_DNA"/>
</dbReference>
<dbReference type="InterPro" id="IPR006076">
    <property type="entry name" value="FAD-dep_OxRdtase"/>
</dbReference>
<evidence type="ECO:0000259" key="4">
    <source>
        <dbReference type="Pfam" id="PF01266"/>
    </source>
</evidence>
<dbReference type="EC" id="1.4.3.19" evidence="5"/>
<accession>A0ABT0GZ88</accession>
<dbReference type="Proteomes" id="UP001431221">
    <property type="component" value="Unassembled WGS sequence"/>
</dbReference>
<keyword evidence="3 5" id="KW-0560">Oxidoreductase</keyword>
<organism evidence="5 6">
    <name type="scientific">Roseibium sediminicola</name>
    <dbReference type="NCBI Taxonomy" id="2933272"/>
    <lineage>
        <taxon>Bacteria</taxon>
        <taxon>Pseudomonadati</taxon>
        <taxon>Pseudomonadota</taxon>
        <taxon>Alphaproteobacteria</taxon>
        <taxon>Hyphomicrobiales</taxon>
        <taxon>Stappiaceae</taxon>
        <taxon>Roseibium</taxon>
    </lineage>
</organism>
<dbReference type="RefSeq" id="WP_248157509.1">
    <property type="nucleotide sequence ID" value="NZ_JALNMJ010000018.1"/>
</dbReference>
<dbReference type="SUPFAM" id="SSF51971">
    <property type="entry name" value="Nucleotide-binding domain"/>
    <property type="match status" value="1"/>
</dbReference>
<dbReference type="GO" id="GO:0043799">
    <property type="term" value="F:glycine oxidase activity"/>
    <property type="evidence" value="ECO:0007669"/>
    <property type="project" value="UniProtKB-EC"/>
</dbReference>
<evidence type="ECO:0000313" key="6">
    <source>
        <dbReference type="Proteomes" id="UP001431221"/>
    </source>
</evidence>
<dbReference type="Gene3D" id="3.50.50.60">
    <property type="entry name" value="FAD/NAD(P)-binding domain"/>
    <property type="match status" value="1"/>
</dbReference>
<dbReference type="InterPro" id="IPR036188">
    <property type="entry name" value="FAD/NAD-bd_sf"/>
</dbReference>
<dbReference type="NCBIfam" id="TIGR02352">
    <property type="entry name" value="thiamin_ThiO"/>
    <property type="match status" value="1"/>
</dbReference>
<keyword evidence="6" id="KW-1185">Reference proteome</keyword>
<sequence length="329" mass="36075">MAQTPHVEIRGAGVAGLALAYQLVERGAKVTLVEAGRDLTGSASWLAGGMLAPWCERENAEEEVLLHGRGAIDWWERALPGLVKRKGTLVVASPRDAKEIDRFAARTSGYRRVAREEITVLEPDLAGRFAKALFFEGEAHLDPRTALTGLLEKLVATGVRYLCDGTQSRDHADVIADCTGMAAREPDLRPVRGEMLLLHAPEVTLSRPVRFLHPRIPVYVVPRDKHHFMVGATMIESADNGPVTVRSTMELLNAAYSLHPGFAEARIIETGAGLRPAYADNLPRVRRKGITVSVNGFYRHGFLLAPHYAGQATDLILTQAQERAHEAHH</sequence>
<dbReference type="SUPFAM" id="SSF54373">
    <property type="entry name" value="FAD-linked reductases, C-terminal domain"/>
    <property type="match status" value="1"/>
</dbReference>
<evidence type="ECO:0000256" key="1">
    <source>
        <dbReference type="ARBA" id="ARBA00004948"/>
    </source>
</evidence>